<dbReference type="GO" id="GO:0008081">
    <property type="term" value="F:phosphoric diester hydrolase activity"/>
    <property type="evidence" value="ECO:0007669"/>
    <property type="project" value="UniProtKB-ARBA"/>
</dbReference>
<organism evidence="3 4">
    <name type="scientific">Stappia sediminis</name>
    <dbReference type="NCBI Taxonomy" id="2692190"/>
    <lineage>
        <taxon>Bacteria</taxon>
        <taxon>Pseudomonadati</taxon>
        <taxon>Pseudomonadota</taxon>
        <taxon>Alphaproteobacteria</taxon>
        <taxon>Hyphomicrobiales</taxon>
        <taxon>Stappiaceae</taxon>
        <taxon>Stappia</taxon>
    </lineage>
</organism>
<dbReference type="CDD" id="cd00077">
    <property type="entry name" value="HDc"/>
    <property type="match status" value="1"/>
</dbReference>
<dbReference type="PROSITE" id="PS51832">
    <property type="entry name" value="HD_GYP"/>
    <property type="match status" value="1"/>
</dbReference>
<feature type="compositionally biased region" description="Basic and acidic residues" evidence="1">
    <location>
        <begin position="338"/>
        <end position="352"/>
    </location>
</feature>
<dbReference type="NCBIfam" id="TIGR00277">
    <property type="entry name" value="HDIG"/>
    <property type="match status" value="1"/>
</dbReference>
<name>A0A7X3LRE6_9HYPH</name>
<dbReference type="InterPro" id="IPR037522">
    <property type="entry name" value="HD_GYP_dom"/>
</dbReference>
<evidence type="ECO:0000259" key="2">
    <source>
        <dbReference type="PROSITE" id="PS51832"/>
    </source>
</evidence>
<proteinExistence type="predicted"/>
<dbReference type="SUPFAM" id="SSF109604">
    <property type="entry name" value="HD-domain/PDEase-like"/>
    <property type="match status" value="1"/>
</dbReference>
<sequence length="358" mass="38797">MTTADDLADAPAVVFSLGNLGPFEIRQIRALCGQTEICRKSIFAIRARSERARAMQAEAFGFRRVVFLEDGPQAVQDAITAIFEDEYKAALEEFAPLSAEAFLAGSRALAAIGCELRRLKPVRISRVAPGAEKISNAIRTEGVGELVKAVNLHHDPTCRHSIAVAGYAVALGQALDLAEEDLRLLAMAGLLHDLGKMLIPVSLLDKAGRLDYGDIARIRQHPELGAKILRMQGGVEPAVVRAVRSHHEYLDGSGYPFGLKGERISPLSRMLTIADIFTALTERRAYKPEKSPSEAIAIMAGMAGRKIDAGLLAVFRSAVLNTAFARRHPPPKSPGRPVLKEGIHPLRPDVGKPRWTVA</sequence>
<feature type="region of interest" description="Disordered" evidence="1">
    <location>
        <begin position="325"/>
        <end position="358"/>
    </location>
</feature>
<feature type="domain" description="HD-GYP" evidence="2">
    <location>
        <begin position="135"/>
        <end position="331"/>
    </location>
</feature>
<dbReference type="AlphaFoldDB" id="A0A7X3LRE6"/>
<reference evidence="3 4" key="1">
    <citation type="submission" date="2019-12" db="EMBL/GenBank/DDBJ databases">
        <authorList>
            <person name="Li M."/>
        </authorList>
    </citation>
    <scope>NUCLEOTIDE SEQUENCE [LARGE SCALE GENOMIC DNA]</scope>
    <source>
        <strain evidence="3 4">GBMRC 2046</strain>
    </source>
</reference>
<dbReference type="PANTHER" id="PTHR43155:SF2">
    <property type="entry name" value="CYCLIC DI-GMP PHOSPHODIESTERASE PA4108"/>
    <property type="match status" value="1"/>
</dbReference>
<protein>
    <submittedName>
        <fullName evidence="3">HD domain-containing protein</fullName>
    </submittedName>
</protein>
<comment type="caution">
    <text evidence="3">The sequence shown here is derived from an EMBL/GenBank/DDBJ whole genome shotgun (WGS) entry which is preliminary data.</text>
</comment>
<dbReference type="InterPro" id="IPR006675">
    <property type="entry name" value="HDIG_dom"/>
</dbReference>
<evidence type="ECO:0000313" key="4">
    <source>
        <dbReference type="Proteomes" id="UP000433101"/>
    </source>
</evidence>
<dbReference type="RefSeq" id="WP_160773952.1">
    <property type="nucleotide sequence ID" value="NZ_WUMV01000001.1"/>
</dbReference>
<dbReference type="EMBL" id="WUMV01000001">
    <property type="protein sequence ID" value="MXN63717.1"/>
    <property type="molecule type" value="Genomic_DNA"/>
</dbReference>
<evidence type="ECO:0000256" key="1">
    <source>
        <dbReference type="SAM" id="MobiDB-lite"/>
    </source>
</evidence>
<evidence type="ECO:0000313" key="3">
    <source>
        <dbReference type="EMBL" id="MXN63717.1"/>
    </source>
</evidence>
<dbReference type="SMART" id="SM00471">
    <property type="entry name" value="HDc"/>
    <property type="match status" value="1"/>
</dbReference>
<dbReference type="Gene3D" id="1.10.3210.10">
    <property type="entry name" value="Hypothetical protein af1432"/>
    <property type="match status" value="1"/>
</dbReference>
<gene>
    <name evidence="3" type="ORF">GR183_02270</name>
</gene>
<dbReference type="Pfam" id="PF13487">
    <property type="entry name" value="HD_5"/>
    <property type="match status" value="1"/>
</dbReference>
<dbReference type="InterPro" id="IPR003607">
    <property type="entry name" value="HD/PDEase_dom"/>
</dbReference>
<accession>A0A7X3LRE6</accession>
<keyword evidence="4" id="KW-1185">Reference proteome</keyword>
<dbReference type="PANTHER" id="PTHR43155">
    <property type="entry name" value="CYCLIC DI-GMP PHOSPHODIESTERASE PA4108-RELATED"/>
    <property type="match status" value="1"/>
</dbReference>
<dbReference type="Proteomes" id="UP000433101">
    <property type="component" value="Unassembled WGS sequence"/>
</dbReference>